<dbReference type="AlphaFoldDB" id="E0SR19"/>
<accession>E0SR19</accession>
<dbReference type="KEGG" id="iag:Igag_1547"/>
<dbReference type="HOGENOM" id="CLU_2152580_0_0_2"/>
<dbReference type="STRING" id="583356.Igag_1547"/>
<evidence type="ECO:0000313" key="1">
    <source>
        <dbReference type="EMBL" id="ADM28349.1"/>
    </source>
</evidence>
<dbReference type="EMBL" id="CP002098">
    <property type="protein sequence ID" value="ADM28349.1"/>
    <property type="molecule type" value="Genomic_DNA"/>
</dbReference>
<dbReference type="BioCyc" id="IAGG583356:GHAH-1539-MONOMER"/>
<protein>
    <submittedName>
        <fullName evidence="1">Uncharacterized protein</fullName>
    </submittedName>
</protein>
<name>E0SR19_IGNAA</name>
<sequence>MGEDIIRNILYRLKLYTALCIKLLNDNSYRDRRRYYFLRYIVIALYRLLLEYSKNRPEPRMRCEISEIYRLGKEFLNGYYSIVDDNYILGVLREVCPCIKEFLIIDKDTTH</sequence>
<proteinExistence type="predicted"/>
<evidence type="ECO:0000313" key="2">
    <source>
        <dbReference type="Proteomes" id="UP000001304"/>
    </source>
</evidence>
<organism evidence="1 2">
    <name type="scientific">Ignisphaera aggregans (strain DSM 17230 / JCM 13409 / AQ1.S1)</name>
    <dbReference type="NCBI Taxonomy" id="583356"/>
    <lineage>
        <taxon>Archaea</taxon>
        <taxon>Thermoproteota</taxon>
        <taxon>Thermoprotei</taxon>
        <taxon>Desulfurococcales</taxon>
        <taxon>Desulfurococcaceae</taxon>
        <taxon>Ignisphaera</taxon>
    </lineage>
</organism>
<keyword evidence="2" id="KW-1185">Reference proteome</keyword>
<reference evidence="1 2" key="1">
    <citation type="journal article" date="2010" name="Stand. Genomic Sci.">
        <title>Complete genome sequence of Ignisphaera aggregans type strain (AQ1.S1).</title>
        <authorList>
            <person name="Goker M."/>
            <person name="Held B."/>
            <person name="Lapidus A."/>
            <person name="Nolan M."/>
            <person name="Spring S."/>
            <person name="Yasawong M."/>
            <person name="Lucas S."/>
            <person name="Glavina Del Rio T."/>
            <person name="Tice H."/>
            <person name="Cheng J.F."/>
            <person name="Goodwin L."/>
            <person name="Tapia R."/>
            <person name="Pitluck S."/>
            <person name="Liolios K."/>
            <person name="Ivanova N."/>
            <person name="Mavromatis K."/>
            <person name="Mikhailova N."/>
            <person name="Pati A."/>
            <person name="Chen A."/>
            <person name="Palaniappan K."/>
            <person name="Brambilla E."/>
            <person name="Land M."/>
            <person name="Hauser L."/>
            <person name="Chang Y.J."/>
            <person name="Jeffries C.D."/>
            <person name="Brettin T."/>
            <person name="Detter J.C."/>
            <person name="Han C."/>
            <person name="Rohde M."/>
            <person name="Sikorski J."/>
            <person name="Woyke T."/>
            <person name="Bristow J."/>
            <person name="Eisen J.A."/>
            <person name="Markowitz V."/>
            <person name="Hugenholtz P."/>
            <person name="Kyrpides N.C."/>
            <person name="Klenk H.P."/>
        </authorList>
    </citation>
    <scope>NUCLEOTIDE SEQUENCE [LARGE SCALE GENOMIC DNA]</scope>
    <source>
        <strain evidence="2">DSM 17230 / JCM 13409 / AQ1.S1</strain>
    </source>
</reference>
<gene>
    <name evidence="1" type="ordered locus">Igag_1547</name>
</gene>
<dbReference type="Proteomes" id="UP000001304">
    <property type="component" value="Chromosome"/>
</dbReference>